<reference evidence="3 4" key="1">
    <citation type="submission" date="2018-06" db="EMBL/GenBank/DDBJ databases">
        <authorList>
            <consortium name="Pathogen Informatics"/>
            <person name="Doyle S."/>
        </authorList>
    </citation>
    <scope>NUCLEOTIDE SEQUENCE [LARGE SCALE GENOMIC DNA]</scope>
    <source>
        <strain evidence="3 4">NCTC11842</strain>
    </source>
</reference>
<evidence type="ECO:0000259" key="2">
    <source>
        <dbReference type="Pfam" id="PF00582"/>
    </source>
</evidence>
<dbReference type="PANTHER" id="PTHR46268">
    <property type="entry name" value="STRESS RESPONSE PROTEIN NHAX"/>
    <property type="match status" value="1"/>
</dbReference>
<dbReference type="EMBL" id="UAUF01000007">
    <property type="protein sequence ID" value="SPZ02480.1"/>
    <property type="molecule type" value="Genomic_DNA"/>
</dbReference>
<organism evidence="3 4">
    <name type="scientific">Pseudomonas luteola</name>
    <dbReference type="NCBI Taxonomy" id="47886"/>
    <lineage>
        <taxon>Bacteria</taxon>
        <taxon>Pseudomonadati</taxon>
        <taxon>Pseudomonadota</taxon>
        <taxon>Gammaproteobacteria</taxon>
        <taxon>Pseudomonadales</taxon>
        <taxon>Pseudomonadaceae</taxon>
        <taxon>Pseudomonas</taxon>
    </lineage>
</organism>
<dbReference type="InterPro" id="IPR006015">
    <property type="entry name" value="Universal_stress_UspA"/>
</dbReference>
<feature type="domain" description="UspA" evidence="2">
    <location>
        <begin position="2"/>
        <end position="153"/>
    </location>
</feature>
<dbReference type="RefSeq" id="WP_112297538.1">
    <property type="nucleotide sequence ID" value="NZ_UAUF01000007.1"/>
</dbReference>
<evidence type="ECO:0000256" key="1">
    <source>
        <dbReference type="ARBA" id="ARBA00008791"/>
    </source>
</evidence>
<gene>
    <name evidence="3" type="ORF">NCTC11842_00631</name>
</gene>
<proteinExistence type="inferred from homology"/>
<dbReference type="CDD" id="cd00293">
    <property type="entry name" value="USP-like"/>
    <property type="match status" value="2"/>
</dbReference>
<dbReference type="PANTHER" id="PTHR46268:SF6">
    <property type="entry name" value="UNIVERSAL STRESS PROTEIN UP12"/>
    <property type="match status" value="1"/>
</dbReference>
<evidence type="ECO:0000313" key="4">
    <source>
        <dbReference type="Proteomes" id="UP000250443"/>
    </source>
</evidence>
<dbReference type="PRINTS" id="PR01438">
    <property type="entry name" value="UNVRSLSTRESS"/>
</dbReference>
<name>A0A2X2E6N6_PSELU</name>
<dbReference type="AlphaFoldDB" id="A0A2X2E6N6"/>
<dbReference type="Proteomes" id="UP000250443">
    <property type="component" value="Unassembled WGS sequence"/>
</dbReference>
<dbReference type="InterPro" id="IPR006016">
    <property type="entry name" value="UspA"/>
</dbReference>
<evidence type="ECO:0000313" key="3">
    <source>
        <dbReference type="EMBL" id="SPZ02480.1"/>
    </source>
</evidence>
<dbReference type="Gene3D" id="3.40.50.12370">
    <property type="match status" value="1"/>
</dbReference>
<dbReference type="SUPFAM" id="SSF52402">
    <property type="entry name" value="Adenine nucleotide alpha hydrolases-like"/>
    <property type="match status" value="2"/>
</dbReference>
<comment type="similarity">
    <text evidence="1">Belongs to the universal stress protein A family.</text>
</comment>
<dbReference type="Pfam" id="PF00582">
    <property type="entry name" value="Usp"/>
    <property type="match status" value="2"/>
</dbReference>
<protein>
    <submittedName>
        <fullName evidence="3">Putative UspA universal stress protein</fullName>
    </submittedName>
</protein>
<accession>A0A2X2E6N6</accession>
<sequence length="281" mass="30430">MQNVIACIDGSASTLSVCDYAAWASTRYGLPLTLLHVLDRAQYPIPGDLSGCVGLGSREHLLDELTRLDEQRARLAREQGEHMLAAAQQRAAEAASVQASVLQRHGNLVDTLRDLETDMRLLVIGKQGEHTSSTGVGSQVESVARTLHRPMLIATGAYKEPKRAVIAFDGSETARKAVQMIGNSALFQGLDCHVLFTGQASAANSEQLEWARQTLAAAGIQTQQVVREGEVADVIPQYIAEHAMDMLVMGAYGHSAIRRFLVGSTTTRMIQQTSVPLLLLR</sequence>
<feature type="domain" description="UspA" evidence="2">
    <location>
        <begin position="162"/>
        <end position="281"/>
    </location>
</feature>